<gene>
    <name evidence="13" type="ORF">IAA47_02025</name>
</gene>
<evidence type="ECO:0000256" key="3">
    <source>
        <dbReference type="ARBA" id="ARBA00022679"/>
    </source>
</evidence>
<comment type="similarity">
    <text evidence="2">Belongs to the ROK (NagC/XylR) family.</text>
</comment>
<comment type="catalytic activity">
    <reaction evidence="12">
        <text>D-fructose + ATP = D-fructose 6-phosphate + ADP + H(+)</text>
        <dbReference type="Rhea" id="RHEA:16125"/>
        <dbReference type="ChEBI" id="CHEBI:15378"/>
        <dbReference type="ChEBI" id="CHEBI:30616"/>
        <dbReference type="ChEBI" id="CHEBI:37721"/>
        <dbReference type="ChEBI" id="CHEBI:61527"/>
        <dbReference type="ChEBI" id="CHEBI:456216"/>
        <dbReference type="EC" id="2.7.1.4"/>
    </reaction>
</comment>
<dbReference type="Proteomes" id="UP000724657">
    <property type="component" value="Unassembled WGS sequence"/>
</dbReference>
<accession>A0A9E2KWQ1</accession>
<keyword evidence="9" id="KW-0460">Magnesium</keyword>
<dbReference type="FunFam" id="3.30.420.40:FF:000153">
    <property type="entry name" value="Putative fructokinase"/>
    <property type="match status" value="1"/>
</dbReference>
<keyword evidence="10" id="KW-0119">Carbohydrate metabolism</keyword>
<evidence type="ECO:0000313" key="13">
    <source>
        <dbReference type="EMBL" id="MBU3841771.1"/>
    </source>
</evidence>
<evidence type="ECO:0000256" key="12">
    <source>
        <dbReference type="ARBA" id="ARBA00048451"/>
    </source>
</evidence>
<organism evidence="13 14">
    <name type="scientific">Candidatus Fusobacterium pullicola</name>
    <dbReference type="NCBI Taxonomy" id="2838601"/>
    <lineage>
        <taxon>Bacteria</taxon>
        <taxon>Fusobacteriati</taxon>
        <taxon>Fusobacteriota</taxon>
        <taxon>Fusobacteriia</taxon>
        <taxon>Fusobacteriales</taxon>
        <taxon>Fusobacteriaceae</taxon>
        <taxon>Fusobacterium</taxon>
    </lineage>
</organism>
<evidence type="ECO:0000256" key="8">
    <source>
        <dbReference type="ARBA" id="ARBA00022840"/>
    </source>
</evidence>
<keyword evidence="3" id="KW-0808">Transferase</keyword>
<keyword evidence="4" id="KW-0479">Metal-binding</keyword>
<dbReference type="PANTHER" id="PTHR42742:SF3">
    <property type="entry name" value="FRUCTOKINASE"/>
    <property type="match status" value="1"/>
</dbReference>
<comment type="caution">
    <text evidence="13">The sequence shown here is derived from an EMBL/GenBank/DDBJ whole genome shotgun (WGS) entry which is preliminary data.</text>
</comment>
<dbReference type="EMBL" id="JAHLFN010000017">
    <property type="protein sequence ID" value="MBU3841771.1"/>
    <property type="molecule type" value="Genomic_DNA"/>
</dbReference>
<evidence type="ECO:0000256" key="6">
    <source>
        <dbReference type="ARBA" id="ARBA00022777"/>
    </source>
</evidence>
<keyword evidence="8" id="KW-0067">ATP-binding</keyword>
<dbReference type="PROSITE" id="PS01125">
    <property type="entry name" value="ROK"/>
    <property type="match status" value="1"/>
</dbReference>
<dbReference type="InterPro" id="IPR000600">
    <property type="entry name" value="ROK"/>
</dbReference>
<dbReference type="EC" id="2.7.1.4" evidence="11"/>
<dbReference type="GO" id="GO:0008865">
    <property type="term" value="F:fructokinase activity"/>
    <property type="evidence" value="ECO:0007669"/>
    <property type="project" value="UniProtKB-EC"/>
</dbReference>
<protein>
    <recommendedName>
        <fullName evidence="11">fructokinase</fullName>
        <ecNumber evidence="11">2.7.1.4</ecNumber>
    </recommendedName>
</protein>
<evidence type="ECO:0000256" key="11">
    <source>
        <dbReference type="ARBA" id="ARBA00038887"/>
    </source>
</evidence>
<dbReference type="InterPro" id="IPR049874">
    <property type="entry name" value="ROK_cs"/>
</dbReference>
<dbReference type="Gene3D" id="3.30.420.40">
    <property type="match status" value="2"/>
</dbReference>
<keyword evidence="6" id="KW-0418">Kinase</keyword>
<dbReference type="CDD" id="cd24067">
    <property type="entry name" value="ASKHA_NBD_ROK_BsFRK-like"/>
    <property type="match status" value="1"/>
</dbReference>
<proteinExistence type="inferred from homology"/>
<name>A0A9E2KWQ1_9FUSO</name>
<evidence type="ECO:0000256" key="7">
    <source>
        <dbReference type="ARBA" id="ARBA00022833"/>
    </source>
</evidence>
<evidence type="ECO:0000256" key="9">
    <source>
        <dbReference type="ARBA" id="ARBA00022842"/>
    </source>
</evidence>
<evidence type="ECO:0000256" key="1">
    <source>
        <dbReference type="ARBA" id="ARBA00001946"/>
    </source>
</evidence>
<dbReference type="InterPro" id="IPR043129">
    <property type="entry name" value="ATPase_NBD"/>
</dbReference>
<comment type="cofactor">
    <cofactor evidence="1">
        <name>Mg(2+)</name>
        <dbReference type="ChEBI" id="CHEBI:18420"/>
    </cofactor>
</comment>
<dbReference type="InterPro" id="IPR051804">
    <property type="entry name" value="Carb_Metab_Reg_Kinase/Isom"/>
</dbReference>
<evidence type="ECO:0000256" key="4">
    <source>
        <dbReference type="ARBA" id="ARBA00022723"/>
    </source>
</evidence>
<dbReference type="FunFam" id="3.30.420.40:FF:000136">
    <property type="entry name" value="Putative fructokinase"/>
    <property type="match status" value="1"/>
</dbReference>
<reference evidence="13" key="2">
    <citation type="submission" date="2021-04" db="EMBL/GenBank/DDBJ databases">
        <authorList>
            <person name="Gilroy R."/>
        </authorList>
    </citation>
    <scope>NUCLEOTIDE SEQUENCE</scope>
    <source>
        <strain evidence="13">A6-441</strain>
    </source>
</reference>
<evidence type="ECO:0000256" key="2">
    <source>
        <dbReference type="ARBA" id="ARBA00006479"/>
    </source>
</evidence>
<dbReference type="GO" id="GO:0005524">
    <property type="term" value="F:ATP binding"/>
    <property type="evidence" value="ECO:0007669"/>
    <property type="project" value="UniProtKB-KW"/>
</dbReference>
<dbReference type="GO" id="GO:0046872">
    <property type="term" value="F:metal ion binding"/>
    <property type="evidence" value="ECO:0007669"/>
    <property type="project" value="UniProtKB-KW"/>
</dbReference>
<dbReference type="PANTHER" id="PTHR42742">
    <property type="entry name" value="TRANSCRIPTIONAL REPRESSOR MPRA"/>
    <property type="match status" value="1"/>
</dbReference>
<keyword evidence="7" id="KW-0862">Zinc</keyword>
<evidence type="ECO:0000256" key="5">
    <source>
        <dbReference type="ARBA" id="ARBA00022741"/>
    </source>
</evidence>
<dbReference type="AlphaFoldDB" id="A0A9E2KWQ1"/>
<dbReference type="Pfam" id="PF00480">
    <property type="entry name" value="ROK"/>
    <property type="match status" value="1"/>
</dbReference>
<keyword evidence="5" id="KW-0547">Nucleotide-binding</keyword>
<evidence type="ECO:0000256" key="10">
    <source>
        <dbReference type="ARBA" id="ARBA00023277"/>
    </source>
</evidence>
<sequence length="294" mass="31981">MKFGAIDAGGKKFICGITDEKGNTLEKISILTETPEKTIPLVIEFFKDKDIAALGIGCFGPLDLNPQSETYGYITSSPKTAWKNFDLFGTLRTALNISIFLDTNINAAILGEATWGAGKGLKNSIYMTIGSGIGGGAIVEGKLVHGMLHPEMGHIFVSRHPRDKFAGNCPFHGGNCLEGMASGPAIEKRWNKKLESLGENHPAWDLEAFYIAHALVNYILILSPEKIILGGDVIKHKQLLPKIRKEVAKLLNGYVQSDLIANKIDEYIVTPDLGENSGFFGAVALCIKNFKFTL</sequence>
<dbReference type="SUPFAM" id="SSF53067">
    <property type="entry name" value="Actin-like ATPase domain"/>
    <property type="match status" value="1"/>
</dbReference>
<evidence type="ECO:0000313" key="14">
    <source>
        <dbReference type="Proteomes" id="UP000724657"/>
    </source>
</evidence>
<reference evidence="13" key="1">
    <citation type="journal article" date="2021" name="PeerJ">
        <title>Extensive microbial diversity within the chicken gut microbiome revealed by metagenomics and culture.</title>
        <authorList>
            <person name="Gilroy R."/>
            <person name="Ravi A."/>
            <person name="Getino M."/>
            <person name="Pursley I."/>
            <person name="Horton D.L."/>
            <person name="Alikhan N.F."/>
            <person name="Baker D."/>
            <person name="Gharbi K."/>
            <person name="Hall N."/>
            <person name="Watson M."/>
            <person name="Adriaenssens E.M."/>
            <person name="Foster-Nyarko E."/>
            <person name="Jarju S."/>
            <person name="Secka A."/>
            <person name="Antonio M."/>
            <person name="Oren A."/>
            <person name="Chaudhuri R.R."/>
            <person name="La Ragione R."/>
            <person name="Hildebrand F."/>
            <person name="Pallen M.J."/>
        </authorList>
    </citation>
    <scope>NUCLEOTIDE SEQUENCE</scope>
    <source>
        <strain evidence="13">A6-441</strain>
    </source>
</reference>